<dbReference type="PANTHER" id="PTHR11993:SF10">
    <property type="entry name" value="NADH DEHYDROGENASE [UBIQUINONE] IRON-SULFUR PROTEIN 2, MITOCHONDRIAL"/>
    <property type="match status" value="1"/>
</dbReference>
<dbReference type="NCBIfam" id="NF004739">
    <property type="entry name" value="PRK06075.1"/>
    <property type="match status" value="1"/>
</dbReference>
<proteinExistence type="inferred from homology"/>
<accession>A0A6J5ZKJ5</accession>
<dbReference type="InterPro" id="IPR022885">
    <property type="entry name" value="NDH1_su_D/H"/>
</dbReference>
<evidence type="ECO:0000256" key="3">
    <source>
        <dbReference type="ARBA" id="ARBA00022967"/>
    </source>
</evidence>
<gene>
    <name evidence="6" type="ORF">UFOPK3770_01030</name>
</gene>
<dbReference type="GO" id="GO:0048038">
    <property type="term" value="F:quinone binding"/>
    <property type="evidence" value="ECO:0007669"/>
    <property type="project" value="InterPro"/>
</dbReference>
<keyword evidence="4" id="KW-0520">NAD</keyword>
<dbReference type="PROSITE" id="PS00535">
    <property type="entry name" value="COMPLEX1_49K"/>
    <property type="match status" value="1"/>
</dbReference>
<dbReference type="SUPFAM" id="SSF56762">
    <property type="entry name" value="HydB/Nqo4-like"/>
    <property type="match status" value="1"/>
</dbReference>
<evidence type="ECO:0000256" key="4">
    <source>
        <dbReference type="ARBA" id="ARBA00023027"/>
    </source>
</evidence>
<dbReference type="InterPro" id="IPR001135">
    <property type="entry name" value="NADH_Q_OxRdtase_suD"/>
</dbReference>
<reference evidence="6" key="1">
    <citation type="submission" date="2020-05" db="EMBL/GenBank/DDBJ databases">
        <authorList>
            <person name="Chiriac C."/>
            <person name="Salcher M."/>
            <person name="Ghai R."/>
            <person name="Kavagutti S V."/>
        </authorList>
    </citation>
    <scope>NUCLEOTIDE SEQUENCE</scope>
</reference>
<evidence type="ECO:0000256" key="2">
    <source>
        <dbReference type="ARBA" id="ARBA00022448"/>
    </source>
</evidence>
<dbReference type="GO" id="GO:0051287">
    <property type="term" value="F:NAD binding"/>
    <property type="evidence" value="ECO:0007669"/>
    <property type="project" value="InterPro"/>
</dbReference>
<comment type="similarity">
    <text evidence="1">Belongs to the complex I 49 kDa subunit family.</text>
</comment>
<evidence type="ECO:0000313" key="6">
    <source>
        <dbReference type="EMBL" id="CAB4341866.1"/>
    </source>
</evidence>
<dbReference type="HAMAP" id="MF_01358">
    <property type="entry name" value="NDH1_NuoD"/>
    <property type="match status" value="1"/>
</dbReference>
<keyword evidence="2" id="KW-0813">Transport</keyword>
<dbReference type="InterPro" id="IPR029014">
    <property type="entry name" value="NiFe-Hase_large"/>
</dbReference>
<evidence type="ECO:0000256" key="1">
    <source>
        <dbReference type="ARBA" id="ARBA00005769"/>
    </source>
</evidence>
<name>A0A6J5ZKJ5_9ZZZZ</name>
<evidence type="ECO:0000259" key="5">
    <source>
        <dbReference type="Pfam" id="PF00346"/>
    </source>
</evidence>
<dbReference type="GO" id="GO:0016651">
    <property type="term" value="F:oxidoreductase activity, acting on NAD(P)H"/>
    <property type="evidence" value="ECO:0007669"/>
    <property type="project" value="InterPro"/>
</dbReference>
<feature type="domain" description="NADH-quinone oxidoreductase subunit D" evidence="5">
    <location>
        <begin position="154"/>
        <end position="439"/>
    </location>
</feature>
<organism evidence="6">
    <name type="scientific">freshwater metagenome</name>
    <dbReference type="NCBI Taxonomy" id="449393"/>
    <lineage>
        <taxon>unclassified sequences</taxon>
        <taxon>metagenomes</taxon>
        <taxon>ecological metagenomes</taxon>
    </lineage>
</organism>
<dbReference type="EMBL" id="CAESAJ010000126">
    <property type="protein sequence ID" value="CAB4341866.1"/>
    <property type="molecule type" value="Genomic_DNA"/>
</dbReference>
<dbReference type="AlphaFoldDB" id="A0A6J5ZKJ5"/>
<sequence>MTDTYSDTYDTTTGRVFTVQGQDWDSIVGAAEGEQERIVVNMGPQHPSTHGVLRLILEIDGETVTEARCGIGYLHTGIEKNMEFRSWTQGVTFVTRMDYLSPFFNETAYCLGLEKLLGITDEIPDRATTIRVMMMELNRISSHLVALATGGMELGALTAMIFGFRERETILDLFELVTGLRMNSAYVRPGGVAQDLPPDAEAKIREAVKKLPRRLKDTADMLVGNSIWMARTKNVGYLDLSGCMALGITGPVLRSTGLPQDLRKSDPYCGYENYEFDVCTQNTSDAYGRFLIRLAEMEQSLHIVDQCLDRLKPGPVMVEDKKIAWPAQLSIGSDGQGNSQEHIKHIMGQSMEALIHHFKLVTEGFHVPAGQVYSAVESPRGELGVHIVSDGGTQPYRVHYRDPSFTNLQATAAMCEGGQIADVIAAVASIDPVMGGVDR</sequence>
<dbReference type="InterPro" id="IPR014029">
    <property type="entry name" value="NADH_UbQ_OxRdtase_49kDa_CS"/>
</dbReference>
<dbReference type="Gene3D" id="1.10.645.10">
    <property type="entry name" value="Cytochrome-c3 Hydrogenase, chain B"/>
    <property type="match status" value="1"/>
</dbReference>
<dbReference type="Pfam" id="PF00346">
    <property type="entry name" value="Complex1_49kDa"/>
    <property type="match status" value="1"/>
</dbReference>
<dbReference type="PANTHER" id="PTHR11993">
    <property type="entry name" value="NADH-UBIQUINONE OXIDOREDUCTASE 49 KDA SUBUNIT"/>
    <property type="match status" value="1"/>
</dbReference>
<protein>
    <submittedName>
        <fullName evidence="6">Unannotated protein</fullName>
    </submittedName>
</protein>
<keyword evidence="3" id="KW-1278">Translocase</keyword>
<dbReference type="NCBIfam" id="TIGR01962">
    <property type="entry name" value="NuoD"/>
    <property type="match status" value="1"/>
</dbReference>